<dbReference type="EMBL" id="LT559118">
    <property type="protein sequence ID" value="SBO91686.1"/>
    <property type="molecule type" value="Genomic_DNA"/>
</dbReference>
<name>A0A1M4DYN1_9ACTN</name>
<proteinExistence type="predicted"/>
<sequence length="44" mass="5102">MDDDERIIRLWSDAELAVATGLIVVLILLPTVIWLAVVMLRRRR</sequence>
<evidence type="ECO:0000313" key="2">
    <source>
        <dbReference type="EMBL" id="SBO91686.1"/>
    </source>
</evidence>
<organism evidence="2">
    <name type="scientific">Nonomuraea gerenzanensis</name>
    <dbReference type="NCBI Taxonomy" id="93944"/>
    <lineage>
        <taxon>Bacteria</taxon>
        <taxon>Bacillati</taxon>
        <taxon>Actinomycetota</taxon>
        <taxon>Actinomycetes</taxon>
        <taxon>Streptosporangiales</taxon>
        <taxon>Streptosporangiaceae</taxon>
        <taxon>Nonomuraea</taxon>
    </lineage>
</organism>
<accession>A0A1M4DYN1</accession>
<keyword evidence="1" id="KW-1133">Transmembrane helix</keyword>
<keyword evidence="1" id="KW-0812">Transmembrane</keyword>
<protein>
    <submittedName>
        <fullName evidence="2">Uncharacterized protein</fullName>
    </submittedName>
</protein>
<dbReference type="AlphaFoldDB" id="A0A1M4DYN1"/>
<keyword evidence="1" id="KW-0472">Membrane</keyword>
<dbReference type="RefSeq" id="WP_263657433.1">
    <property type="nucleotide sequence ID" value="NZ_CP084058.1"/>
</dbReference>
<feature type="transmembrane region" description="Helical" evidence="1">
    <location>
        <begin position="16"/>
        <end position="40"/>
    </location>
</feature>
<gene>
    <name evidence="2" type="ORF">BN4615_P1200</name>
</gene>
<reference evidence="2" key="1">
    <citation type="submission" date="2016-04" db="EMBL/GenBank/DDBJ databases">
        <authorList>
            <person name="Evans L.H."/>
            <person name="Alamgir A."/>
            <person name="Owens N."/>
            <person name="Weber N.D."/>
            <person name="Virtaneva K."/>
            <person name="Barbian K."/>
            <person name="Babar A."/>
            <person name="Rosenke K."/>
        </authorList>
    </citation>
    <scope>NUCLEOTIDE SEQUENCE</scope>
    <source>
        <strain evidence="2">Nono1</strain>
    </source>
</reference>
<evidence type="ECO:0000256" key="1">
    <source>
        <dbReference type="SAM" id="Phobius"/>
    </source>
</evidence>